<dbReference type="AlphaFoldDB" id="A0A7I8DGB1"/>
<proteinExistence type="predicted"/>
<feature type="chain" id="PRO_5029598639" description="NEAT domain-containing protein" evidence="1">
    <location>
        <begin position="32"/>
        <end position="190"/>
    </location>
</feature>
<gene>
    <name evidence="2" type="ORF">bsdcttw_05500</name>
</gene>
<feature type="signal peptide" evidence="1">
    <location>
        <begin position="1"/>
        <end position="31"/>
    </location>
</feature>
<protein>
    <recommendedName>
        <fullName evidence="4">NEAT domain-containing protein</fullName>
    </recommendedName>
</protein>
<keyword evidence="3" id="KW-1185">Reference proteome</keyword>
<evidence type="ECO:0000313" key="2">
    <source>
        <dbReference type="EMBL" id="BCJ97509.1"/>
    </source>
</evidence>
<dbReference type="RefSeq" id="WP_185257928.1">
    <property type="nucleotide sequence ID" value="NZ_AP023368.1"/>
</dbReference>
<keyword evidence="1" id="KW-0732">Signal</keyword>
<accession>A0A7I8DGB1</accession>
<reference evidence="2 3" key="1">
    <citation type="submission" date="2020-08" db="EMBL/GenBank/DDBJ databases">
        <title>Draft genome sequencing of an Anaerocolumna strain isolated from anoxic soil subjected to BSD treatment.</title>
        <authorList>
            <person name="Uek A."/>
            <person name="Tonouchi A."/>
        </authorList>
    </citation>
    <scope>NUCLEOTIDE SEQUENCE [LARGE SCALE GENOMIC DNA]</scope>
    <source>
        <strain evidence="2 3">CTTW</strain>
    </source>
</reference>
<dbReference type="Proteomes" id="UP000515703">
    <property type="component" value="Chromosome"/>
</dbReference>
<name>A0A7I8DGB1_9FIRM</name>
<dbReference type="EMBL" id="AP023368">
    <property type="protein sequence ID" value="BCJ97509.1"/>
    <property type="molecule type" value="Genomic_DNA"/>
</dbReference>
<organism evidence="2 3">
    <name type="scientific">Anaerocolumna chitinilytica</name>
    <dbReference type="NCBI Taxonomy" id="1727145"/>
    <lineage>
        <taxon>Bacteria</taxon>
        <taxon>Bacillati</taxon>
        <taxon>Bacillota</taxon>
        <taxon>Clostridia</taxon>
        <taxon>Lachnospirales</taxon>
        <taxon>Lachnospiraceae</taxon>
        <taxon>Anaerocolumna</taxon>
    </lineage>
</organism>
<sequence>MVSRMYKFRKVLCFAFIAVLMLQVLTLTAFADDRTKTVTVDQSYTYIITPAQFPSYMGSPSSYVPATYNYNDGTYKGTLSLSYAACSAPISVGSNLQVTIYTKYTGTVTAPAESKTITYSTSYSFTITPAQFPNYMSSPASYVPSTYNYNDGSYHGTLNLTRAACSAPTAVGNYLQVTIFTDYSGTVYYK</sequence>
<reference evidence="2 3" key="2">
    <citation type="submission" date="2020-08" db="EMBL/GenBank/DDBJ databases">
        <authorList>
            <person name="Ueki A."/>
            <person name="Tonouchi A."/>
        </authorList>
    </citation>
    <scope>NUCLEOTIDE SEQUENCE [LARGE SCALE GENOMIC DNA]</scope>
    <source>
        <strain evidence="2 3">CTTW</strain>
    </source>
</reference>
<dbReference type="KEGG" id="acht:bsdcttw_05500"/>
<evidence type="ECO:0000313" key="3">
    <source>
        <dbReference type="Proteomes" id="UP000515703"/>
    </source>
</evidence>
<evidence type="ECO:0008006" key="4">
    <source>
        <dbReference type="Google" id="ProtNLM"/>
    </source>
</evidence>
<evidence type="ECO:0000256" key="1">
    <source>
        <dbReference type="SAM" id="SignalP"/>
    </source>
</evidence>